<gene>
    <name evidence="2" type="ORF">LSH36_100g09006</name>
</gene>
<dbReference type="AlphaFoldDB" id="A0AAD9JZX9"/>
<keyword evidence="3" id="KW-1185">Reference proteome</keyword>
<feature type="region of interest" description="Disordered" evidence="1">
    <location>
        <begin position="145"/>
        <end position="502"/>
    </location>
</feature>
<feature type="compositionally biased region" description="Basic and acidic residues" evidence="1">
    <location>
        <begin position="419"/>
        <end position="439"/>
    </location>
</feature>
<name>A0AAD9JZX9_9ANNE</name>
<accession>A0AAD9JZX9</accession>
<feature type="compositionally biased region" description="Polar residues" evidence="1">
    <location>
        <begin position="467"/>
        <end position="485"/>
    </location>
</feature>
<feature type="compositionally biased region" description="Basic and acidic residues" evidence="1">
    <location>
        <begin position="190"/>
        <end position="199"/>
    </location>
</feature>
<feature type="region of interest" description="Disordered" evidence="1">
    <location>
        <begin position="1"/>
        <end position="27"/>
    </location>
</feature>
<feature type="compositionally biased region" description="Basic and acidic residues" evidence="1">
    <location>
        <begin position="333"/>
        <end position="360"/>
    </location>
</feature>
<evidence type="ECO:0000313" key="3">
    <source>
        <dbReference type="Proteomes" id="UP001208570"/>
    </source>
</evidence>
<proteinExistence type="predicted"/>
<feature type="compositionally biased region" description="Basic and acidic residues" evidence="1">
    <location>
        <begin position="368"/>
        <end position="378"/>
    </location>
</feature>
<evidence type="ECO:0000313" key="2">
    <source>
        <dbReference type="EMBL" id="KAK2162349.1"/>
    </source>
</evidence>
<feature type="region of interest" description="Disordered" evidence="1">
    <location>
        <begin position="809"/>
        <end position="832"/>
    </location>
</feature>
<organism evidence="2 3">
    <name type="scientific">Paralvinella palmiformis</name>
    <dbReference type="NCBI Taxonomy" id="53620"/>
    <lineage>
        <taxon>Eukaryota</taxon>
        <taxon>Metazoa</taxon>
        <taxon>Spiralia</taxon>
        <taxon>Lophotrochozoa</taxon>
        <taxon>Annelida</taxon>
        <taxon>Polychaeta</taxon>
        <taxon>Sedentaria</taxon>
        <taxon>Canalipalpata</taxon>
        <taxon>Terebellida</taxon>
        <taxon>Terebelliformia</taxon>
        <taxon>Alvinellidae</taxon>
        <taxon>Paralvinella</taxon>
    </lineage>
</organism>
<feature type="compositionally biased region" description="Low complexity" evidence="1">
    <location>
        <begin position="204"/>
        <end position="218"/>
    </location>
</feature>
<feature type="compositionally biased region" description="Gly residues" evidence="1">
    <location>
        <begin position="237"/>
        <end position="250"/>
    </location>
</feature>
<dbReference type="EMBL" id="JAODUP010000100">
    <property type="protein sequence ID" value="KAK2162349.1"/>
    <property type="molecule type" value="Genomic_DNA"/>
</dbReference>
<feature type="compositionally biased region" description="Basic and acidic residues" evidence="1">
    <location>
        <begin position="450"/>
        <end position="465"/>
    </location>
</feature>
<comment type="caution">
    <text evidence="2">The sequence shown here is derived from an EMBL/GenBank/DDBJ whole genome shotgun (WGS) entry which is preliminary data.</text>
</comment>
<protein>
    <submittedName>
        <fullName evidence="2">Uncharacterized protein</fullName>
    </submittedName>
</protein>
<feature type="region of interest" description="Disordered" evidence="1">
    <location>
        <begin position="54"/>
        <end position="127"/>
    </location>
</feature>
<dbReference type="Proteomes" id="UP001208570">
    <property type="component" value="Unassembled WGS sequence"/>
</dbReference>
<feature type="compositionally biased region" description="Basic and acidic residues" evidence="1">
    <location>
        <begin position="153"/>
        <end position="167"/>
    </location>
</feature>
<evidence type="ECO:0000256" key="1">
    <source>
        <dbReference type="SAM" id="MobiDB-lite"/>
    </source>
</evidence>
<sequence>MMFMPVTKSGSSSKAEKERQLKRRASIAGTCGKRDSIFDSYNCVPLPDSDAVTGYPFLEGDRSKPQKQGRKQSLDADGQRNAPSAARRATTAGDDLRRDLTLDGVSLDNSLDGYTGGGSGSAGSKKLRDVVRKKIIPANIFKSAIARKTLPKTIEEDGRGERLEEPRPAATPDAGSSTGGGKLTPTAHQAEAKPNKDDAGGGTVSSQTSTSARTTSEARLSRRESSQRMDQASGGAAAAGGGGGGGGGTNQDGLSSSHANDRGTSAGGEPAKPRPKLHRAKSSIDASCLPPAADPTSGKKSAKRWRQAVIKVKTQRSRAAHPNDGAASSAKTAGDDSGSRDDAKRAETCSEKSATKEKSTRSKRHSKHEPFAKPDDAQKMATNADKAESRPDAQQLIGESLEEKRLSVMSQPAEETTGDGDKMQPAECDQKETDEHGRYCDMSTDVTSGHNEERHQGKDGDECRQRPSGQDHVQLSDVHQSSSKQSAEHSAAPSPRQSLGGMQRHRVVCMGVPQSLSHPEMTSRKHTTQCAKMPASMSHPKMSQAADSPQPLGRQIAEPVAGAAAVSCGQVPAAFGSAQVAAGRQASPSQKHRRVPPAAAVLEPRAQCSLPQPIYQNITYNQPEMTHSTSYSTSSRTAASQQAAPAAHYAVKNGDVNPSCPAVVYPGGYYYGQQYSALPTHYLYQEVTPVSRDASNNIKNELSKYIMTQPTGIQMVPYYVNIPQYMPYMYMSGETPQQGYGGVGLVAPPAATKQAAAESHTYVNISNFHSQMPPNELANFLKCTVQKREPGTRHRKIIPKGGKCTCKHKHKKLEKQATAPEPKSGKSLMKNEKNHAKSLVRSLVLLASWCYRRMAVSNPLAST</sequence>
<reference evidence="2" key="1">
    <citation type="journal article" date="2023" name="Mol. Biol. Evol.">
        <title>Third-Generation Sequencing Reveals the Adaptive Role of the Epigenome in Three Deep-Sea Polychaetes.</title>
        <authorList>
            <person name="Perez M."/>
            <person name="Aroh O."/>
            <person name="Sun Y."/>
            <person name="Lan Y."/>
            <person name="Juniper S.K."/>
            <person name="Young C.R."/>
            <person name="Angers B."/>
            <person name="Qian P.Y."/>
        </authorList>
    </citation>
    <scope>NUCLEOTIDE SEQUENCE</scope>
    <source>
        <strain evidence="2">P08H-3</strain>
    </source>
</reference>